<gene>
    <name evidence="1" type="ORF">J437_LFUL019755</name>
</gene>
<reference evidence="1" key="1">
    <citation type="submission" date="2013-04" db="EMBL/GenBank/DDBJ databases">
        <authorList>
            <person name="Qu J."/>
            <person name="Murali S.C."/>
            <person name="Bandaranaike D."/>
            <person name="Bellair M."/>
            <person name="Blankenburg K."/>
            <person name="Chao H."/>
            <person name="Dinh H."/>
            <person name="Doddapaneni H."/>
            <person name="Downs B."/>
            <person name="Dugan-Rocha S."/>
            <person name="Elkadiri S."/>
            <person name="Gnanaolivu R.D."/>
            <person name="Hernandez B."/>
            <person name="Javaid M."/>
            <person name="Jayaseelan J.C."/>
            <person name="Lee S."/>
            <person name="Li M."/>
            <person name="Ming W."/>
            <person name="Munidasa M."/>
            <person name="Muniz J."/>
            <person name="Nguyen L."/>
            <person name="Ongeri F."/>
            <person name="Osuji N."/>
            <person name="Pu L.-L."/>
            <person name="Puazo M."/>
            <person name="Qu C."/>
            <person name="Quiroz J."/>
            <person name="Raj R."/>
            <person name="Weissenberger G."/>
            <person name="Xin Y."/>
            <person name="Zou X."/>
            <person name="Han Y."/>
            <person name="Richards S."/>
            <person name="Worley K."/>
            <person name="Muzny D."/>
            <person name="Gibbs R."/>
        </authorList>
    </citation>
    <scope>NUCLEOTIDE SEQUENCE</scope>
    <source>
        <strain evidence="1">Sampled in the wild</strain>
    </source>
</reference>
<dbReference type="AlphaFoldDB" id="A0A8K0KSG4"/>
<keyword evidence="2" id="KW-1185">Reference proteome</keyword>
<dbReference type="SUPFAM" id="SSF48350">
    <property type="entry name" value="GTPase activation domain, GAP"/>
    <property type="match status" value="1"/>
</dbReference>
<evidence type="ECO:0000313" key="1">
    <source>
        <dbReference type="EMBL" id="KAG8240145.1"/>
    </source>
</evidence>
<dbReference type="Proteomes" id="UP000792457">
    <property type="component" value="Unassembled WGS sequence"/>
</dbReference>
<protein>
    <submittedName>
        <fullName evidence="1">Uncharacterized protein</fullName>
    </submittedName>
</protein>
<dbReference type="Gene3D" id="1.10.555.10">
    <property type="entry name" value="Rho GTPase activation protein"/>
    <property type="match status" value="1"/>
</dbReference>
<name>A0A8K0KSG4_LADFU</name>
<sequence>MKTFLAIQDAIDYLKMNSNVEGLFVVHDVEYLKPKIIHAFQRGDRQALHNLLYPSSEEITRIQETAVPGGRSVDARIALECSSALIAYLVDLPKPLLPLRVQRLVLGGNEGIPVENVAQDALGVLKQDLAGRHLALATSFMELLNVVIRKSLSSELGGPSIVLFLFPTLFQYCPADLQSFLNAATIFNEMISLAPRILGPREHPTMDARESTSDTVQSIQSVALPNFPPAYFSTGQEGRRRLRRRSPLRCRLDSRDGGPDDLFPIWGSRTPGILHPVLTGGTV</sequence>
<comment type="caution">
    <text evidence="1">The sequence shown here is derived from an EMBL/GenBank/DDBJ whole genome shotgun (WGS) entry which is preliminary data.</text>
</comment>
<accession>A0A8K0KSG4</accession>
<reference evidence="1" key="2">
    <citation type="submission" date="2017-10" db="EMBL/GenBank/DDBJ databases">
        <title>Ladona fulva Genome sequencing and assembly.</title>
        <authorList>
            <person name="Murali S."/>
            <person name="Richards S."/>
            <person name="Bandaranaike D."/>
            <person name="Bellair M."/>
            <person name="Blankenburg K."/>
            <person name="Chao H."/>
            <person name="Dinh H."/>
            <person name="Doddapaneni H."/>
            <person name="Dugan-Rocha S."/>
            <person name="Elkadiri S."/>
            <person name="Gnanaolivu R."/>
            <person name="Hernandez B."/>
            <person name="Skinner E."/>
            <person name="Javaid M."/>
            <person name="Lee S."/>
            <person name="Li M."/>
            <person name="Ming W."/>
            <person name="Munidasa M."/>
            <person name="Muniz J."/>
            <person name="Nguyen L."/>
            <person name="Hughes D."/>
            <person name="Osuji N."/>
            <person name="Pu L.-L."/>
            <person name="Puazo M."/>
            <person name="Qu C."/>
            <person name="Quiroz J."/>
            <person name="Raj R."/>
            <person name="Weissenberger G."/>
            <person name="Xin Y."/>
            <person name="Zou X."/>
            <person name="Han Y."/>
            <person name="Worley K."/>
            <person name="Muzny D."/>
            <person name="Gibbs R."/>
        </authorList>
    </citation>
    <scope>NUCLEOTIDE SEQUENCE</scope>
    <source>
        <strain evidence="1">Sampled in the wild</strain>
    </source>
</reference>
<dbReference type="InterPro" id="IPR008936">
    <property type="entry name" value="Rho_GTPase_activation_prot"/>
</dbReference>
<organism evidence="1 2">
    <name type="scientific">Ladona fulva</name>
    <name type="common">Scarce chaser dragonfly</name>
    <name type="synonym">Libellula fulva</name>
    <dbReference type="NCBI Taxonomy" id="123851"/>
    <lineage>
        <taxon>Eukaryota</taxon>
        <taxon>Metazoa</taxon>
        <taxon>Ecdysozoa</taxon>
        <taxon>Arthropoda</taxon>
        <taxon>Hexapoda</taxon>
        <taxon>Insecta</taxon>
        <taxon>Pterygota</taxon>
        <taxon>Palaeoptera</taxon>
        <taxon>Odonata</taxon>
        <taxon>Epiprocta</taxon>
        <taxon>Anisoptera</taxon>
        <taxon>Libelluloidea</taxon>
        <taxon>Libellulidae</taxon>
        <taxon>Ladona</taxon>
    </lineage>
</organism>
<dbReference type="EMBL" id="KZ311888">
    <property type="protein sequence ID" value="KAG8240145.1"/>
    <property type="molecule type" value="Genomic_DNA"/>
</dbReference>
<evidence type="ECO:0000313" key="2">
    <source>
        <dbReference type="Proteomes" id="UP000792457"/>
    </source>
</evidence>
<proteinExistence type="predicted"/>
<dbReference type="OrthoDB" id="8196131at2759"/>